<dbReference type="InterPro" id="IPR005135">
    <property type="entry name" value="Endo/exonuclease/phosphatase"/>
</dbReference>
<dbReference type="Proteomes" id="UP000054350">
    <property type="component" value="Unassembled WGS sequence"/>
</dbReference>
<evidence type="ECO:0000256" key="1">
    <source>
        <dbReference type="ARBA" id="ARBA00006335"/>
    </source>
</evidence>
<dbReference type="InterPro" id="IPR038772">
    <property type="entry name" value="Sph/SMPD2-like"/>
</dbReference>
<evidence type="ECO:0000313" key="4">
    <source>
        <dbReference type="Proteomes" id="UP000054350"/>
    </source>
</evidence>
<proteinExistence type="inferred from homology"/>
<sequence length="319" mass="34731">MLEEESATTMRLLSYNMFLRTLIIANPRTLANKDYQESRTEEVFDPALSSTIKAMAHRFDYSYCVDGPTTSLGLTSGLLVLSKFPILESHKHLFYHGASTTDPLATKGLLAIKLQLPHGEPLTVVSVHLQGGANKDAARLTSEAASTRFSQLLEVAAFLRDRPHLLQSGVVLAGDLNLVAGSDEYHRALRLLHSVVPGRDAVVAELALDAGMTAGTWRPWAQVAAPSNPVDTALGYLVRRKSDELHSRDMPLASAEGQGSTAAAPVDAVRLDYLIYLRAAAEGSVPQFKVAVNKFATEKEEQDYPFAQLSDHDALCLYL</sequence>
<accession>A0A0L0SDJ3</accession>
<protein>
    <recommendedName>
        <fullName evidence="2">Endonuclease/exonuclease/phosphatase domain-containing protein</fullName>
    </recommendedName>
</protein>
<evidence type="ECO:0000259" key="2">
    <source>
        <dbReference type="Pfam" id="PF03372"/>
    </source>
</evidence>
<comment type="similarity">
    <text evidence="1">Belongs to the neutral sphingomyelinase family.</text>
</comment>
<organism evidence="3 4">
    <name type="scientific">Allomyces macrogynus (strain ATCC 38327)</name>
    <name type="common">Allomyces javanicus var. macrogynus</name>
    <dbReference type="NCBI Taxonomy" id="578462"/>
    <lineage>
        <taxon>Eukaryota</taxon>
        <taxon>Fungi</taxon>
        <taxon>Fungi incertae sedis</taxon>
        <taxon>Blastocladiomycota</taxon>
        <taxon>Blastocladiomycetes</taxon>
        <taxon>Blastocladiales</taxon>
        <taxon>Blastocladiaceae</taxon>
        <taxon>Allomyces</taxon>
    </lineage>
</organism>
<dbReference type="PANTHER" id="PTHR16320:SF23">
    <property type="entry name" value="SPHINGOMYELINASE C 1"/>
    <property type="match status" value="1"/>
</dbReference>
<reference evidence="3 4" key="1">
    <citation type="submission" date="2009-11" db="EMBL/GenBank/DDBJ databases">
        <title>Annotation of Allomyces macrogynus ATCC 38327.</title>
        <authorList>
            <consortium name="The Broad Institute Genome Sequencing Platform"/>
            <person name="Russ C."/>
            <person name="Cuomo C."/>
            <person name="Burger G."/>
            <person name="Gray M.W."/>
            <person name="Holland P.W.H."/>
            <person name="King N."/>
            <person name="Lang F.B.F."/>
            <person name="Roger A.J."/>
            <person name="Ruiz-Trillo I."/>
            <person name="Young S.K."/>
            <person name="Zeng Q."/>
            <person name="Gargeya S."/>
            <person name="Fitzgerald M."/>
            <person name="Haas B."/>
            <person name="Abouelleil A."/>
            <person name="Alvarado L."/>
            <person name="Arachchi H.M."/>
            <person name="Berlin A."/>
            <person name="Chapman S.B."/>
            <person name="Gearin G."/>
            <person name="Goldberg J."/>
            <person name="Griggs A."/>
            <person name="Gujja S."/>
            <person name="Hansen M."/>
            <person name="Heiman D."/>
            <person name="Howarth C."/>
            <person name="Larimer J."/>
            <person name="Lui A."/>
            <person name="MacDonald P.J.P."/>
            <person name="McCowen C."/>
            <person name="Montmayeur A."/>
            <person name="Murphy C."/>
            <person name="Neiman D."/>
            <person name="Pearson M."/>
            <person name="Priest M."/>
            <person name="Roberts A."/>
            <person name="Saif S."/>
            <person name="Shea T."/>
            <person name="Sisk P."/>
            <person name="Stolte C."/>
            <person name="Sykes S."/>
            <person name="Wortman J."/>
            <person name="Nusbaum C."/>
            <person name="Birren B."/>
        </authorList>
    </citation>
    <scope>NUCLEOTIDE SEQUENCE [LARGE SCALE GENOMIC DNA]</scope>
    <source>
        <strain evidence="3 4">ATCC 38327</strain>
    </source>
</reference>
<reference evidence="4" key="2">
    <citation type="submission" date="2009-11" db="EMBL/GenBank/DDBJ databases">
        <title>The Genome Sequence of Allomyces macrogynus strain ATCC 38327.</title>
        <authorList>
            <consortium name="The Broad Institute Genome Sequencing Platform"/>
            <person name="Russ C."/>
            <person name="Cuomo C."/>
            <person name="Shea T."/>
            <person name="Young S.K."/>
            <person name="Zeng Q."/>
            <person name="Koehrsen M."/>
            <person name="Haas B."/>
            <person name="Borodovsky M."/>
            <person name="Guigo R."/>
            <person name="Alvarado L."/>
            <person name="Berlin A."/>
            <person name="Borenstein D."/>
            <person name="Chen Z."/>
            <person name="Engels R."/>
            <person name="Freedman E."/>
            <person name="Gellesch M."/>
            <person name="Goldberg J."/>
            <person name="Griggs A."/>
            <person name="Gujja S."/>
            <person name="Heiman D."/>
            <person name="Hepburn T."/>
            <person name="Howarth C."/>
            <person name="Jen D."/>
            <person name="Larson L."/>
            <person name="Lewis B."/>
            <person name="Mehta T."/>
            <person name="Park D."/>
            <person name="Pearson M."/>
            <person name="Roberts A."/>
            <person name="Saif S."/>
            <person name="Shenoy N."/>
            <person name="Sisk P."/>
            <person name="Stolte C."/>
            <person name="Sykes S."/>
            <person name="Walk T."/>
            <person name="White J."/>
            <person name="Yandava C."/>
            <person name="Burger G."/>
            <person name="Gray M.W."/>
            <person name="Holland P.W.H."/>
            <person name="King N."/>
            <person name="Lang F.B.F."/>
            <person name="Roger A.J."/>
            <person name="Ruiz-Trillo I."/>
            <person name="Lander E."/>
            <person name="Nusbaum C."/>
        </authorList>
    </citation>
    <scope>NUCLEOTIDE SEQUENCE [LARGE SCALE GENOMIC DNA]</scope>
    <source>
        <strain evidence="4">ATCC 38327</strain>
    </source>
</reference>
<dbReference type="EMBL" id="GG745336">
    <property type="protein sequence ID" value="KNE60502.1"/>
    <property type="molecule type" value="Genomic_DNA"/>
</dbReference>
<dbReference type="InterPro" id="IPR036691">
    <property type="entry name" value="Endo/exonu/phosph_ase_sf"/>
</dbReference>
<dbReference type="Pfam" id="PF03372">
    <property type="entry name" value="Exo_endo_phos"/>
    <property type="match status" value="1"/>
</dbReference>
<dbReference type="SUPFAM" id="SSF56219">
    <property type="entry name" value="DNase I-like"/>
    <property type="match status" value="1"/>
</dbReference>
<evidence type="ECO:0000313" key="3">
    <source>
        <dbReference type="EMBL" id="KNE60502.1"/>
    </source>
</evidence>
<name>A0A0L0SDJ3_ALLM3</name>
<dbReference type="Gene3D" id="3.60.10.10">
    <property type="entry name" value="Endonuclease/exonuclease/phosphatase"/>
    <property type="match status" value="1"/>
</dbReference>
<dbReference type="PANTHER" id="PTHR16320">
    <property type="entry name" value="SPHINGOMYELINASE FAMILY MEMBER"/>
    <property type="match status" value="1"/>
</dbReference>
<dbReference type="AlphaFoldDB" id="A0A0L0SDJ3"/>
<feature type="domain" description="Endonuclease/exonuclease/phosphatase" evidence="2">
    <location>
        <begin position="69"/>
        <end position="224"/>
    </location>
</feature>
<dbReference type="OrthoDB" id="40902at2759"/>
<dbReference type="VEuPathDB" id="FungiDB:AMAG_05886"/>
<dbReference type="GO" id="GO:0004767">
    <property type="term" value="F:sphingomyelin phosphodiesterase activity"/>
    <property type="evidence" value="ECO:0007669"/>
    <property type="project" value="InterPro"/>
</dbReference>
<gene>
    <name evidence="3" type="ORF">AMAG_05886</name>
</gene>
<keyword evidence="4" id="KW-1185">Reference proteome</keyword>